<reference evidence="2 3" key="1">
    <citation type="submission" date="2019-06" db="EMBL/GenBank/DDBJ databases">
        <authorList>
            <person name="Jiang L."/>
        </authorList>
    </citation>
    <scope>NUCLEOTIDE SEQUENCE [LARGE SCALE GENOMIC DNA]</scope>
    <source>
        <strain evidence="2 3">YIM 48858</strain>
    </source>
</reference>
<name>A0A5C4N8L8_9RHOB</name>
<dbReference type="AlphaFoldDB" id="A0A5C4N8L8"/>
<dbReference type="RefSeq" id="WP_139082102.1">
    <property type="nucleotide sequence ID" value="NZ_VDFV01000017.1"/>
</dbReference>
<gene>
    <name evidence="2" type="ORF">FHG71_12910</name>
</gene>
<evidence type="ECO:0000313" key="3">
    <source>
        <dbReference type="Proteomes" id="UP000305709"/>
    </source>
</evidence>
<proteinExistence type="predicted"/>
<protein>
    <submittedName>
        <fullName evidence="2">Uncharacterized protein</fullName>
    </submittedName>
</protein>
<dbReference type="Proteomes" id="UP000305709">
    <property type="component" value="Unassembled WGS sequence"/>
</dbReference>
<organism evidence="2 3">
    <name type="scientific">Rubellimicrobium roseum</name>
    <dbReference type="NCBI Taxonomy" id="687525"/>
    <lineage>
        <taxon>Bacteria</taxon>
        <taxon>Pseudomonadati</taxon>
        <taxon>Pseudomonadota</taxon>
        <taxon>Alphaproteobacteria</taxon>
        <taxon>Rhodobacterales</taxon>
        <taxon>Roseobacteraceae</taxon>
        <taxon>Rubellimicrobium</taxon>
    </lineage>
</organism>
<comment type="caution">
    <text evidence="2">The sequence shown here is derived from an EMBL/GenBank/DDBJ whole genome shotgun (WGS) entry which is preliminary data.</text>
</comment>
<dbReference type="OrthoDB" id="9782620at2"/>
<accession>A0A5C4N8L8</accession>
<feature type="region of interest" description="Disordered" evidence="1">
    <location>
        <begin position="90"/>
        <end position="120"/>
    </location>
</feature>
<dbReference type="EMBL" id="VDFV01000017">
    <property type="protein sequence ID" value="TNC70895.1"/>
    <property type="molecule type" value="Genomic_DNA"/>
</dbReference>
<evidence type="ECO:0000256" key="1">
    <source>
        <dbReference type="SAM" id="MobiDB-lite"/>
    </source>
</evidence>
<keyword evidence="3" id="KW-1185">Reference proteome</keyword>
<sequence length="120" mass="13709">MPHRSIPQRQLDDAAFPIRVKLWVPDMGLGPVLLDVLRWLRCEVGEANFAHHEGETLEREALAIHFRRIEDATAFLSAFPQLRLLDETTSRAYGTQVRTPGAPMPRRSGRDGRRTPRRQG</sequence>
<evidence type="ECO:0000313" key="2">
    <source>
        <dbReference type="EMBL" id="TNC70895.1"/>
    </source>
</evidence>